<keyword evidence="4" id="KW-1185">Reference proteome</keyword>
<dbReference type="Proteomes" id="UP001597440">
    <property type="component" value="Unassembled WGS sequence"/>
</dbReference>
<organism evidence="3 4">
    <name type="scientific">Sphingobacterium tabacisoli</name>
    <dbReference type="NCBI Taxonomy" id="2044855"/>
    <lineage>
        <taxon>Bacteria</taxon>
        <taxon>Pseudomonadati</taxon>
        <taxon>Bacteroidota</taxon>
        <taxon>Sphingobacteriia</taxon>
        <taxon>Sphingobacteriales</taxon>
        <taxon>Sphingobacteriaceae</taxon>
        <taxon>Sphingobacterium</taxon>
    </lineage>
</organism>
<accession>A0ABW5L206</accession>
<dbReference type="EMBL" id="JBHULD010000014">
    <property type="protein sequence ID" value="MFD2554724.1"/>
    <property type="molecule type" value="Genomic_DNA"/>
</dbReference>
<dbReference type="RefSeq" id="WP_210353116.1">
    <property type="nucleotide sequence ID" value="NZ_JAEQMU010000001.1"/>
</dbReference>
<evidence type="ECO:0000313" key="4">
    <source>
        <dbReference type="Proteomes" id="UP001597440"/>
    </source>
</evidence>
<dbReference type="PROSITE" id="PS51257">
    <property type="entry name" value="PROKAR_LIPOPROTEIN"/>
    <property type="match status" value="1"/>
</dbReference>
<feature type="region of interest" description="Disordered" evidence="1">
    <location>
        <begin position="25"/>
        <end position="51"/>
    </location>
</feature>
<evidence type="ECO:0000256" key="2">
    <source>
        <dbReference type="SAM" id="SignalP"/>
    </source>
</evidence>
<comment type="caution">
    <text evidence="3">The sequence shown here is derived from an EMBL/GenBank/DDBJ whole genome shotgun (WGS) entry which is preliminary data.</text>
</comment>
<sequence length="196" mass="22490">MYIKYLSISLSALLISSCNQKNTTSAQKTTDSATVTTNKEVSNPTDLHKGSVTDKSIDQGLEWLESIFKTKNSDKYFPEYNVEEKLCTKRFQEFIADSGELYGPSNLTDEEYPAAEKKYKAKWSNIYPIEEREMWLFGRGNGDIGELKQLDINKIKDGLYQVFIDYGEGIKTQNEVTLVHEHGDYKIDYCKTEFVD</sequence>
<gene>
    <name evidence="3" type="ORF">ACFSQW_10010</name>
</gene>
<feature type="chain" id="PRO_5047344947" description="Lipoprotein" evidence="2">
    <location>
        <begin position="22"/>
        <end position="196"/>
    </location>
</feature>
<evidence type="ECO:0000313" key="3">
    <source>
        <dbReference type="EMBL" id="MFD2554724.1"/>
    </source>
</evidence>
<proteinExistence type="predicted"/>
<feature type="signal peptide" evidence="2">
    <location>
        <begin position="1"/>
        <end position="21"/>
    </location>
</feature>
<evidence type="ECO:0008006" key="5">
    <source>
        <dbReference type="Google" id="ProtNLM"/>
    </source>
</evidence>
<feature type="compositionally biased region" description="Polar residues" evidence="1">
    <location>
        <begin position="25"/>
        <end position="45"/>
    </location>
</feature>
<reference evidence="4" key="1">
    <citation type="journal article" date="2019" name="Int. J. Syst. Evol. Microbiol.">
        <title>The Global Catalogue of Microorganisms (GCM) 10K type strain sequencing project: providing services to taxonomists for standard genome sequencing and annotation.</title>
        <authorList>
            <consortium name="The Broad Institute Genomics Platform"/>
            <consortium name="The Broad Institute Genome Sequencing Center for Infectious Disease"/>
            <person name="Wu L."/>
            <person name="Ma J."/>
        </authorList>
    </citation>
    <scope>NUCLEOTIDE SEQUENCE [LARGE SCALE GENOMIC DNA]</scope>
    <source>
        <strain evidence="4">KCTC 52298</strain>
    </source>
</reference>
<evidence type="ECO:0000256" key="1">
    <source>
        <dbReference type="SAM" id="MobiDB-lite"/>
    </source>
</evidence>
<keyword evidence="2" id="KW-0732">Signal</keyword>
<name>A0ABW5L206_9SPHI</name>
<protein>
    <recommendedName>
        <fullName evidence="5">Lipoprotein</fullName>
    </recommendedName>
</protein>